<dbReference type="EMBL" id="LR796484">
    <property type="protein sequence ID" value="CAB4147178.1"/>
    <property type="molecule type" value="Genomic_DNA"/>
</dbReference>
<proteinExistence type="predicted"/>
<reference evidence="2" key="1">
    <citation type="submission" date="2020-04" db="EMBL/GenBank/DDBJ databases">
        <authorList>
            <person name="Chiriac C."/>
            <person name="Salcher M."/>
            <person name="Ghai R."/>
            <person name="Kavagutti S V."/>
        </authorList>
    </citation>
    <scope>NUCLEOTIDE SEQUENCE</scope>
</reference>
<accession>A0A6J5NSZ2</accession>
<sequence>MTVIPVNSEIVVRVIPPSSPSITVNEITVGGINQPAVAYHHTQGVSSAVWVINHYLGWQPNVTVQDSGGSVVEGEISYTSVNSLTVTFSGAFSGSAYLS</sequence>
<protein>
    <submittedName>
        <fullName evidence="2">Uncharacterized protein</fullName>
    </submittedName>
</protein>
<organism evidence="2">
    <name type="scientific">uncultured Caudovirales phage</name>
    <dbReference type="NCBI Taxonomy" id="2100421"/>
    <lineage>
        <taxon>Viruses</taxon>
        <taxon>Duplodnaviria</taxon>
        <taxon>Heunggongvirae</taxon>
        <taxon>Uroviricota</taxon>
        <taxon>Caudoviricetes</taxon>
        <taxon>Peduoviridae</taxon>
        <taxon>Maltschvirus</taxon>
        <taxon>Maltschvirus maltsch</taxon>
    </lineage>
</organism>
<dbReference type="EMBL" id="LR796666">
    <property type="protein sequence ID" value="CAB4158284.1"/>
    <property type="molecule type" value="Genomic_DNA"/>
</dbReference>
<name>A0A6J5NSZ2_9CAUD</name>
<evidence type="ECO:0000313" key="2">
    <source>
        <dbReference type="EMBL" id="CAB4158284.1"/>
    </source>
</evidence>
<gene>
    <name evidence="1" type="ORF">UFOVP429_15</name>
    <name evidence="2" type="ORF">UFOVP696_152</name>
</gene>
<evidence type="ECO:0000313" key="1">
    <source>
        <dbReference type="EMBL" id="CAB4147178.1"/>
    </source>
</evidence>